<feature type="transmembrane region" description="Helical" evidence="6">
    <location>
        <begin position="79"/>
        <end position="98"/>
    </location>
</feature>
<dbReference type="InterPro" id="IPR002797">
    <property type="entry name" value="Polysacc_synth"/>
</dbReference>
<feature type="transmembrane region" description="Helical" evidence="6">
    <location>
        <begin position="167"/>
        <end position="189"/>
    </location>
</feature>
<evidence type="ECO:0000256" key="2">
    <source>
        <dbReference type="ARBA" id="ARBA00022475"/>
    </source>
</evidence>
<accession>A0ABR7QI99</accession>
<evidence type="ECO:0000256" key="1">
    <source>
        <dbReference type="ARBA" id="ARBA00004651"/>
    </source>
</evidence>
<dbReference type="PANTHER" id="PTHR30250:SF11">
    <property type="entry name" value="O-ANTIGEN TRANSPORTER-RELATED"/>
    <property type="match status" value="1"/>
</dbReference>
<dbReference type="Proteomes" id="UP000618952">
    <property type="component" value="Unassembled WGS sequence"/>
</dbReference>
<dbReference type="EMBL" id="JACLHY010000001">
    <property type="protein sequence ID" value="MBC8766913.1"/>
    <property type="molecule type" value="Genomic_DNA"/>
</dbReference>
<keyword evidence="3 6" id="KW-0812">Transmembrane</keyword>
<proteinExistence type="predicted"/>
<dbReference type="RefSeq" id="WP_187581569.1">
    <property type="nucleotide sequence ID" value="NZ_JACLHY010000001.1"/>
</dbReference>
<keyword evidence="8" id="KW-1185">Reference proteome</keyword>
<evidence type="ECO:0000256" key="6">
    <source>
        <dbReference type="SAM" id="Phobius"/>
    </source>
</evidence>
<feature type="transmembrane region" description="Helical" evidence="6">
    <location>
        <begin position="329"/>
        <end position="350"/>
    </location>
</feature>
<protein>
    <submittedName>
        <fullName evidence="7">Oligosaccharide flippase family protein</fullName>
    </submittedName>
</protein>
<feature type="transmembrane region" description="Helical" evidence="6">
    <location>
        <begin position="291"/>
        <end position="317"/>
    </location>
</feature>
<evidence type="ECO:0000256" key="4">
    <source>
        <dbReference type="ARBA" id="ARBA00022989"/>
    </source>
</evidence>
<feature type="transmembrane region" description="Helical" evidence="6">
    <location>
        <begin position="12"/>
        <end position="31"/>
    </location>
</feature>
<feature type="transmembrane region" description="Helical" evidence="6">
    <location>
        <begin position="382"/>
        <end position="406"/>
    </location>
</feature>
<feature type="transmembrane region" description="Helical" evidence="6">
    <location>
        <begin position="247"/>
        <end position="270"/>
    </location>
</feature>
<feature type="transmembrane region" description="Helical" evidence="6">
    <location>
        <begin position="142"/>
        <end position="161"/>
    </location>
</feature>
<organism evidence="7 8">
    <name type="scientific">Arenibacter arenosicollis</name>
    <dbReference type="NCBI Taxonomy" id="2762274"/>
    <lineage>
        <taxon>Bacteria</taxon>
        <taxon>Pseudomonadati</taxon>
        <taxon>Bacteroidota</taxon>
        <taxon>Flavobacteriia</taxon>
        <taxon>Flavobacteriales</taxon>
        <taxon>Flavobacteriaceae</taxon>
        <taxon>Arenibacter</taxon>
    </lineage>
</organism>
<sequence>MKNSIESVLTRGISILSKFLLLGYLAKILSLEDYGSFQLVSYFIFISTMIFGLEYYNISNRELAENPTQNSVFNEHLKFFLTLSPIVLFIQMAILFTILPSQLLTLKNTTFILTISLFDYFSQEVYRYLMISKQYRNGNIQLIYKSVIFLVLIIAYVYIFNSLNFNNLLLLMVISYSFLLLLATISFNNKIYKFRKQNLSLLSFSNLKKKLQILWPFIILALFIKGIEFSDKFIIGKKINLEAAGIYSFLFSMASIINVFIISGFYIIYLPQLINSFRTDQKKFKKELIKFGMLTIGSSIILGVGVILGSGYVFRIIGKAEFLDHLELLNILVFGFILYNISLIPHLFLYVCHAERAITLIMGLAFMLNLVLNFLLVKEFNILGSAYSFLITYSVILIFKSIWAYIKWQKLIV</sequence>
<feature type="transmembrane region" description="Helical" evidence="6">
    <location>
        <begin position="104"/>
        <end position="121"/>
    </location>
</feature>
<evidence type="ECO:0000256" key="3">
    <source>
        <dbReference type="ARBA" id="ARBA00022692"/>
    </source>
</evidence>
<dbReference type="Pfam" id="PF01943">
    <property type="entry name" value="Polysacc_synt"/>
    <property type="match status" value="1"/>
</dbReference>
<gene>
    <name evidence="7" type="ORF">H4O18_02805</name>
</gene>
<evidence type="ECO:0000313" key="8">
    <source>
        <dbReference type="Proteomes" id="UP000618952"/>
    </source>
</evidence>
<comment type="subcellular location">
    <subcellularLocation>
        <location evidence="1">Cell membrane</location>
        <topology evidence="1">Multi-pass membrane protein</topology>
    </subcellularLocation>
</comment>
<keyword evidence="5 6" id="KW-0472">Membrane</keyword>
<keyword evidence="4 6" id="KW-1133">Transmembrane helix</keyword>
<feature type="transmembrane region" description="Helical" evidence="6">
    <location>
        <begin position="37"/>
        <end position="58"/>
    </location>
</feature>
<feature type="transmembrane region" description="Helical" evidence="6">
    <location>
        <begin position="357"/>
        <end position="376"/>
    </location>
</feature>
<reference evidence="7 8" key="1">
    <citation type="submission" date="2020-08" db="EMBL/GenBank/DDBJ databases">
        <title>Arenibacter gaetbuli sp. nov., isolated from a sand dune.</title>
        <authorList>
            <person name="Park S."/>
            <person name="Yoon J.-H."/>
        </authorList>
    </citation>
    <scope>NUCLEOTIDE SEQUENCE [LARGE SCALE GENOMIC DNA]</scope>
    <source>
        <strain evidence="7 8">BSSL-BM3</strain>
    </source>
</reference>
<evidence type="ECO:0000313" key="7">
    <source>
        <dbReference type="EMBL" id="MBC8766913.1"/>
    </source>
</evidence>
<feature type="transmembrane region" description="Helical" evidence="6">
    <location>
        <begin position="210"/>
        <end position="227"/>
    </location>
</feature>
<comment type="caution">
    <text evidence="7">The sequence shown here is derived from an EMBL/GenBank/DDBJ whole genome shotgun (WGS) entry which is preliminary data.</text>
</comment>
<name>A0ABR7QI99_9FLAO</name>
<keyword evidence="2" id="KW-1003">Cell membrane</keyword>
<dbReference type="PANTHER" id="PTHR30250">
    <property type="entry name" value="PST FAMILY PREDICTED COLANIC ACID TRANSPORTER"/>
    <property type="match status" value="1"/>
</dbReference>
<evidence type="ECO:0000256" key="5">
    <source>
        <dbReference type="ARBA" id="ARBA00023136"/>
    </source>
</evidence>
<dbReference type="InterPro" id="IPR050833">
    <property type="entry name" value="Poly_Biosynth_Transport"/>
</dbReference>